<dbReference type="Gene3D" id="1.10.1220.10">
    <property type="entry name" value="Met repressor-like"/>
    <property type="match status" value="1"/>
</dbReference>
<gene>
    <name evidence="2" type="ORF">IAC10_03040</name>
</gene>
<evidence type="ECO:0000313" key="2">
    <source>
        <dbReference type="EMBL" id="HIS35591.1"/>
    </source>
</evidence>
<dbReference type="InterPro" id="IPR002145">
    <property type="entry name" value="CopG"/>
</dbReference>
<evidence type="ECO:0000259" key="1">
    <source>
        <dbReference type="Pfam" id="PF01402"/>
    </source>
</evidence>
<proteinExistence type="predicted"/>
<feature type="domain" description="Ribbon-helix-helix protein CopG" evidence="1">
    <location>
        <begin position="3"/>
        <end position="41"/>
    </location>
</feature>
<dbReference type="AlphaFoldDB" id="A0A9D1EX40"/>
<reference evidence="2" key="1">
    <citation type="submission" date="2020-10" db="EMBL/GenBank/DDBJ databases">
        <authorList>
            <person name="Gilroy R."/>
        </authorList>
    </citation>
    <scope>NUCLEOTIDE SEQUENCE</scope>
    <source>
        <strain evidence="2">6276</strain>
    </source>
</reference>
<dbReference type="InterPro" id="IPR013321">
    <property type="entry name" value="Arc_rbn_hlx_hlx"/>
</dbReference>
<comment type="caution">
    <text evidence="2">The sequence shown here is derived from an EMBL/GenBank/DDBJ whole genome shotgun (WGS) entry which is preliminary data.</text>
</comment>
<dbReference type="CDD" id="cd22231">
    <property type="entry name" value="RHH_NikR_HicB-like"/>
    <property type="match status" value="1"/>
</dbReference>
<protein>
    <submittedName>
        <fullName evidence="2">Ribbon-helix-helix protein, CopG family</fullName>
    </submittedName>
</protein>
<sequence>MARVLISMPEEFLNKIDQVADGENRSRSELIREALRTYIYKQKVRESTTAGKNAAILEELLE</sequence>
<evidence type="ECO:0000313" key="3">
    <source>
        <dbReference type="Proteomes" id="UP000823928"/>
    </source>
</evidence>
<reference evidence="2" key="2">
    <citation type="journal article" date="2021" name="PeerJ">
        <title>Extensive microbial diversity within the chicken gut microbiome revealed by metagenomics and culture.</title>
        <authorList>
            <person name="Gilroy R."/>
            <person name="Ravi A."/>
            <person name="Getino M."/>
            <person name="Pursley I."/>
            <person name="Horton D.L."/>
            <person name="Alikhan N.F."/>
            <person name="Baker D."/>
            <person name="Gharbi K."/>
            <person name="Hall N."/>
            <person name="Watson M."/>
            <person name="Adriaenssens E.M."/>
            <person name="Foster-Nyarko E."/>
            <person name="Jarju S."/>
            <person name="Secka A."/>
            <person name="Antonio M."/>
            <person name="Oren A."/>
            <person name="Chaudhuri R.R."/>
            <person name="La Ragione R."/>
            <person name="Hildebrand F."/>
            <person name="Pallen M.J."/>
        </authorList>
    </citation>
    <scope>NUCLEOTIDE SEQUENCE</scope>
    <source>
        <strain evidence="2">6276</strain>
    </source>
</reference>
<dbReference type="InterPro" id="IPR010985">
    <property type="entry name" value="Ribbon_hlx_hlx"/>
</dbReference>
<organism evidence="2 3">
    <name type="scientific">Candidatus Scatousia excrementigallinarum</name>
    <dbReference type="NCBI Taxonomy" id="2840935"/>
    <lineage>
        <taxon>Bacteria</taxon>
        <taxon>Candidatus Scatousia</taxon>
    </lineage>
</organism>
<dbReference type="GO" id="GO:0006355">
    <property type="term" value="P:regulation of DNA-templated transcription"/>
    <property type="evidence" value="ECO:0007669"/>
    <property type="project" value="InterPro"/>
</dbReference>
<dbReference type="SUPFAM" id="SSF47598">
    <property type="entry name" value="Ribbon-helix-helix"/>
    <property type="match status" value="1"/>
</dbReference>
<dbReference type="EMBL" id="DVIU01000063">
    <property type="protein sequence ID" value="HIS35591.1"/>
    <property type="molecule type" value="Genomic_DNA"/>
</dbReference>
<name>A0A9D1EX40_9BACT</name>
<accession>A0A9D1EX40</accession>
<dbReference type="Proteomes" id="UP000823928">
    <property type="component" value="Unassembled WGS sequence"/>
</dbReference>
<dbReference type="Pfam" id="PF01402">
    <property type="entry name" value="RHH_1"/>
    <property type="match status" value="1"/>
</dbReference>